<dbReference type="HAMAP" id="MF_00543">
    <property type="entry name" value="Tyr_phenol_lyase"/>
    <property type="match status" value="1"/>
</dbReference>
<protein>
    <recommendedName>
        <fullName evidence="5 10">Tyrosine phenol-lyase</fullName>
        <ecNumber evidence="4 10">4.1.99.2</ecNumber>
    </recommendedName>
    <alternativeName>
        <fullName evidence="8 10">Beta-tyrosinase</fullName>
    </alternativeName>
</protein>
<sequence length="457" mass="51794">MKTYPAEPFRIKVVEPVRSMKRAEREEAMKEAGYNTFLLKSEDVYIDLLTDSGTTAMSDKQWAGMMIGDEAYAGSRNFLHLDRVVKEYYGFKHLVPTHQGRGAENLLSRLMIKPGDYVPGNMYFTTTRYHQEANGATFRDIIIDEAHDSANRHPFKGNIDLRKLQTLIDEVGAEKIPYICLAVTVNLAGGQPVSLENMKAVHELAHQHGIKVFFDATRCVENAYFIKKREADYQDKTIKEILLEMMSYADGATMSGKKDCMVNIGGFLAMNDDELFLRAKELVVVFEGMPSYGGMAGRDMEAMAIGITESVDYAYIEHRVEQVAYLADQLLAAGVPIVEPVGGHAVFLDARRFLPHLEQDHFPAQALAAQLYIESGVRSMERGIISAGRDLKTGENRHPKLELVRLTIPRRVYTYAHMDIVARAVIELYQQRETIKGLKFVYEPEMLRFFTARFEHI</sequence>
<accession>B8FPV5</accession>
<dbReference type="InterPro" id="IPR018176">
    <property type="entry name" value="Tryptophanase_CS"/>
</dbReference>
<evidence type="ECO:0000256" key="9">
    <source>
        <dbReference type="ARBA" id="ARBA00049232"/>
    </source>
</evidence>
<evidence type="ECO:0000256" key="7">
    <source>
        <dbReference type="ARBA" id="ARBA00023239"/>
    </source>
</evidence>
<name>B8FPV5_DESHD</name>
<evidence type="ECO:0000256" key="5">
    <source>
        <dbReference type="ARBA" id="ARBA00016166"/>
    </source>
</evidence>
<evidence type="ECO:0000256" key="3">
    <source>
        <dbReference type="ARBA" id="ARBA00011881"/>
    </source>
</evidence>
<dbReference type="HOGENOM" id="CLU_047223_0_0_9"/>
<dbReference type="Gene3D" id="3.90.1150.10">
    <property type="entry name" value="Aspartate Aminotransferase, domain 1"/>
    <property type="match status" value="1"/>
</dbReference>
<dbReference type="Pfam" id="PF01212">
    <property type="entry name" value="Beta_elim_lyase"/>
    <property type="match status" value="1"/>
</dbReference>
<dbReference type="CDD" id="cd00617">
    <property type="entry name" value="Tnase_like"/>
    <property type="match status" value="1"/>
</dbReference>
<dbReference type="EMBL" id="CP001336">
    <property type="protein sequence ID" value="ACL19769.1"/>
    <property type="molecule type" value="Genomic_DNA"/>
</dbReference>
<dbReference type="EC" id="4.1.99.2" evidence="4 10"/>
<evidence type="ECO:0000256" key="6">
    <source>
        <dbReference type="ARBA" id="ARBA00022898"/>
    </source>
</evidence>
<gene>
    <name evidence="10" type="primary">tpl</name>
    <name evidence="13" type="ordered locus">Dhaf_1723</name>
</gene>
<dbReference type="PIRSF" id="PIRSF001386">
    <property type="entry name" value="Trpase"/>
    <property type="match status" value="1"/>
</dbReference>
<keyword evidence="6 10" id="KW-0663">Pyridoxal phosphate</keyword>
<evidence type="ECO:0000256" key="8">
    <source>
        <dbReference type="ARBA" id="ARBA00033449"/>
    </source>
</evidence>
<feature type="modified residue" description="N6-(pyridoxal phosphate)lysine" evidence="10 11">
    <location>
        <position position="258"/>
    </location>
</feature>
<dbReference type="SUPFAM" id="SSF53383">
    <property type="entry name" value="PLP-dependent transferases"/>
    <property type="match status" value="1"/>
</dbReference>
<dbReference type="NCBIfam" id="TIGR02618">
    <property type="entry name" value="tyr_phenol_ly"/>
    <property type="match status" value="1"/>
</dbReference>
<comment type="subunit">
    <text evidence="3 10">Homotetramer.</text>
</comment>
<dbReference type="InterPro" id="IPR001597">
    <property type="entry name" value="ArAA_b-elim_lyase/Thr_aldolase"/>
</dbReference>
<evidence type="ECO:0000256" key="11">
    <source>
        <dbReference type="PIRSR" id="PIRSR611166-50"/>
    </source>
</evidence>
<dbReference type="AlphaFoldDB" id="B8FPV5"/>
<evidence type="ECO:0000256" key="10">
    <source>
        <dbReference type="HAMAP-Rule" id="MF_00543"/>
    </source>
</evidence>
<dbReference type="NCBIfam" id="NF009709">
    <property type="entry name" value="PRK13238.1"/>
    <property type="match status" value="1"/>
</dbReference>
<evidence type="ECO:0000313" key="14">
    <source>
        <dbReference type="Proteomes" id="UP000007726"/>
    </source>
</evidence>
<keyword evidence="7 10" id="KW-0456">Lyase</keyword>
<organism evidence="13 14">
    <name type="scientific">Desulfitobacterium hafniense (strain DSM 10664 / DCB-2)</name>
    <dbReference type="NCBI Taxonomy" id="272564"/>
    <lineage>
        <taxon>Bacteria</taxon>
        <taxon>Bacillati</taxon>
        <taxon>Bacillota</taxon>
        <taxon>Clostridia</taxon>
        <taxon>Eubacteriales</taxon>
        <taxon>Desulfitobacteriaceae</taxon>
        <taxon>Desulfitobacterium</taxon>
    </lineage>
</organism>
<evidence type="ECO:0000313" key="13">
    <source>
        <dbReference type="EMBL" id="ACL19769.1"/>
    </source>
</evidence>
<evidence type="ECO:0000259" key="12">
    <source>
        <dbReference type="Pfam" id="PF01212"/>
    </source>
</evidence>
<proteinExistence type="inferred from homology"/>
<dbReference type="Proteomes" id="UP000007726">
    <property type="component" value="Chromosome"/>
</dbReference>
<evidence type="ECO:0000256" key="1">
    <source>
        <dbReference type="ARBA" id="ARBA00001933"/>
    </source>
</evidence>
<dbReference type="InterPro" id="IPR013441">
    <property type="entry name" value="Tyr_phenol_ly"/>
</dbReference>
<comment type="cofactor">
    <cofactor evidence="1 10 11">
        <name>pyridoxal 5'-phosphate</name>
        <dbReference type="ChEBI" id="CHEBI:597326"/>
    </cofactor>
</comment>
<dbReference type="KEGG" id="dhd:Dhaf_1723"/>
<dbReference type="InterPro" id="IPR015424">
    <property type="entry name" value="PyrdxlP-dep_Trfase"/>
</dbReference>
<comment type="catalytic activity">
    <reaction evidence="9 10">
        <text>L-tyrosine + H2O = phenol + pyruvate + NH4(+)</text>
        <dbReference type="Rhea" id="RHEA:21704"/>
        <dbReference type="ChEBI" id="CHEBI:15361"/>
        <dbReference type="ChEBI" id="CHEBI:15377"/>
        <dbReference type="ChEBI" id="CHEBI:15882"/>
        <dbReference type="ChEBI" id="CHEBI:28938"/>
        <dbReference type="ChEBI" id="CHEBI:58315"/>
        <dbReference type="EC" id="4.1.99.2"/>
    </reaction>
</comment>
<feature type="domain" description="Aromatic amino acid beta-eliminating lyase/threonine aldolase" evidence="12">
    <location>
        <begin position="47"/>
        <end position="422"/>
    </location>
</feature>
<comment type="similarity">
    <text evidence="2 10">Belongs to the beta-eliminating lyase family.</text>
</comment>
<dbReference type="PANTHER" id="PTHR32325">
    <property type="entry name" value="BETA-ELIMINATING LYASE-LIKE PROTEIN-RELATED"/>
    <property type="match status" value="1"/>
</dbReference>
<reference evidence="13 14" key="1">
    <citation type="journal article" date="2012" name="BMC Microbiol.">
        <title>Genome sequence of Desulfitobacterium hafniense DCB-2, a Gram-positive anaerobe capable of dehalogenation and metal reduction.</title>
        <authorList>
            <person name="Kim S.H."/>
            <person name="Harzman C."/>
            <person name="Davis J.K."/>
            <person name="Hutcheson R."/>
            <person name="Broderick J.B."/>
            <person name="Marsh T.L."/>
            <person name="Tiedje J.M."/>
        </authorList>
    </citation>
    <scope>NUCLEOTIDE SEQUENCE [LARGE SCALE GENOMIC DNA]</scope>
    <source>
        <strain evidence="14">DSM 10664 / DCB-2</strain>
    </source>
</reference>
<dbReference type="InterPro" id="IPR015422">
    <property type="entry name" value="PyrdxlP-dep_Trfase_small"/>
</dbReference>
<dbReference type="RefSeq" id="WP_015943623.1">
    <property type="nucleotide sequence ID" value="NC_011830.1"/>
</dbReference>
<dbReference type="GO" id="GO:0050371">
    <property type="term" value="F:tyrosine phenol-lyase activity"/>
    <property type="evidence" value="ECO:0007669"/>
    <property type="project" value="UniProtKB-UniRule"/>
</dbReference>
<dbReference type="PROSITE" id="PS00853">
    <property type="entry name" value="BETA_ELIM_LYASE"/>
    <property type="match status" value="1"/>
</dbReference>
<dbReference type="GO" id="GO:0006570">
    <property type="term" value="P:tyrosine metabolic process"/>
    <property type="evidence" value="ECO:0007669"/>
    <property type="project" value="UniProtKB-UniRule"/>
</dbReference>
<evidence type="ECO:0000256" key="2">
    <source>
        <dbReference type="ARBA" id="ARBA00009721"/>
    </source>
</evidence>
<dbReference type="Gene3D" id="3.40.640.10">
    <property type="entry name" value="Type I PLP-dependent aspartate aminotransferase-like (Major domain)"/>
    <property type="match status" value="1"/>
</dbReference>
<dbReference type="InterPro" id="IPR015421">
    <property type="entry name" value="PyrdxlP-dep_Trfase_major"/>
</dbReference>
<evidence type="ECO:0000256" key="4">
    <source>
        <dbReference type="ARBA" id="ARBA00013154"/>
    </source>
</evidence>
<dbReference type="PANTHER" id="PTHR32325:SF4">
    <property type="entry name" value="TRYPTOPHANASE"/>
    <property type="match status" value="1"/>
</dbReference>
<dbReference type="InterPro" id="IPR011166">
    <property type="entry name" value="Beta-eliminating_lyase"/>
</dbReference>